<dbReference type="Gene3D" id="2.60.120.40">
    <property type="match status" value="1"/>
</dbReference>
<dbReference type="PROSITE" id="PS50871">
    <property type="entry name" value="C1Q"/>
    <property type="match status" value="1"/>
</dbReference>
<dbReference type="PANTHER" id="PTHR22923:SF102">
    <property type="entry name" value="CEREBELLIN 13-RELATED"/>
    <property type="match status" value="1"/>
</dbReference>
<reference evidence="7" key="2">
    <citation type="submission" date="2025-08" db="UniProtKB">
        <authorList>
            <consortium name="Ensembl"/>
        </authorList>
    </citation>
    <scope>IDENTIFICATION</scope>
</reference>
<evidence type="ECO:0000259" key="6">
    <source>
        <dbReference type="PROSITE" id="PS50871"/>
    </source>
</evidence>
<keyword evidence="3 5" id="KW-0732">Signal</keyword>
<dbReference type="PANTHER" id="PTHR22923">
    <property type="entry name" value="CEREBELLIN-RELATED"/>
    <property type="match status" value="1"/>
</dbReference>
<dbReference type="Proteomes" id="UP000265140">
    <property type="component" value="Chromosome 18"/>
</dbReference>
<dbReference type="AlphaFoldDB" id="A0AAY5KFT0"/>
<dbReference type="InterPro" id="IPR008983">
    <property type="entry name" value="Tumour_necrosis_fac-like_dom"/>
</dbReference>
<reference evidence="7 8" key="1">
    <citation type="submission" date="2020-02" db="EMBL/GenBank/DDBJ databases">
        <title>Esox lucius (northern pike) genome, fEsoLuc1, primary haplotype.</title>
        <authorList>
            <person name="Myers G."/>
            <person name="Karagic N."/>
            <person name="Meyer A."/>
            <person name="Pippel M."/>
            <person name="Reichard M."/>
            <person name="Winkler S."/>
            <person name="Tracey A."/>
            <person name="Sims Y."/>
            <person name="Howe K."/>
            <person name="Rhie A."/>
            <person name="Formenti G."/>
            <person name="Durbin R."/>
            <person name="Fedrigo O."/>
            <person name="Jarvis E.D."/>
        </authorList>
    </citation>
    <scope>NUCLEOTIDE SEQUENCE [LARGE SCALE GENOMIC DNA]</scope>
</reference>
<dbReference type="InterPro" id="IPR001073">
    <property type="entry name" value="C1q_dom"/>
</dbReference>
<dbReference type="Pfam" id="PF00386">
    <property type="entry name" value="C1q"/>
    <property type="match status" value="1"/>
</dbReference>
<feature type="signal peptide" evidence="5">
    <location>
        <begin position="1"/>
        <end position="18"/>
    </location>
</feature>
<keyword evidence="4" id="KW-0175">Coiled coil</keyword>
<reference evidence="7" key="3">
    <citation type="submission" date="2025-09" db="UniProtKB">
        <authorList>
            <consortium name="Ensembl"/>
        </authorList>
    </citation>
    <scope>IDENTIFICATION</scope>
</reference>
<proteinExistence type="predicted"/>
<sequence>MRAITALLMLLLLGLTEADVQNIVNENEISPEKQNIVTENEISSLGQSLVTGSDISPEKQSIVTDSEISPDIQHMEVQRNTSEFQGDSWGSCQPDMCNLLMKIGAMEARMTASESKVDTLHTMNQGLALQLRNTETRLTTTEIELRNTETRLSTSEKQVEELKENAVKEQVVFSAGFGFDGNYGHFNTEITLVYKKVFINIGNGYNKITGIFTAPVRGVYHFTFYHHHLTINRCQASLNKNGMVISSIACEKNYGMASNGITVQLEVGDQVYVRLWVDSLLFDNHSHFSNFNGILLFTQ</sequence>
<dbReference type="Gene3D" id="1.20.5.340">
    <property type="match status" value="1"/>
</dbReference>
<evidence type="ECO:0000256" key="1">
    <source>
        <dbReference type="ARBA" id="ARBA00004613"/>
    </source>
</evidence>
<keyword evidence="2" id="KW-0964">Secreted</keyword>
<feature type="coiled-coil region" evidence="4">
    <location>
        <begin position="131"/>
        <end position="165"/>
    </location>
</feature>
<evidence type="ECO:0000313" key="8">
    <source>
        <dbReference type="Proteomes" id="UP000265140"/>
    </source>
</evidence>
<evidence type="ECO:0000256" key="5">
    <source>
        <dbReference type="SAM" id="SignalP"/>
    </source>
</evidence>
<keyword evidence="8" id="KW-1185">Reference proteome</keyword>
<comment type="subcellular location">
    <subcellularLocation>
        <location evidence="1">Secreted</location>
    </subcellularLocation>
</comment>
<organism evidence="7 8">
    <name type="scientific">Esox lucius</name>
    <name type="common">Northern pike</name>
    <dbReference type="NCBI Taxonomy" id="8010"/>
    <lineage>
        <taxon>Eukaryota</taxon>
        <taxon>Metazoa</taxon>
        <taxon>Chordata</taxon>
        <taxon>Craniata</taxon>
        <taxon>Vertebrata</taxon>
        <taxon>Euteleostomi</taxon>
        <taxon>Actinopterygii</taxon>
        <taxon>Neopterygii</taxon>
        <taxon>Teleostei</taxon>
        <taxon>Protacanthopterygii</taxon>
        <taxon>Esociformes</taxon>
        <taxon>Esocidae</taxon>
        <taxon>Esox</taxon>
    </lineage>
</organism>
<dbReference type="GeneTree" id="ENSGT00940000163520"/>
<dbReference type="GO" id="GO:0005576">
    <property type="term" value="C:extracellular region"/>
    <property type="evidence" value="ECO:0007669"/>
    <property type="project" value="UniProtKB-SubCell"/>
</dbReference>
<dbReference type="PRINTS" id="PR00007">
    <property type="entry name" value="COMPLEMNTC1Q"/>
</dbReference>
<dbReference type="SMART" id="SM00110">
    <property type="entry name" value="C1Q"/>
    <property type="match status" value="1"/>
</dbReference>
<feature type="chain" id="PRO_5044293292" description="C1q domain-containing protein" evidence="5">
    <location>
        <begin position="19"/>
        <end position="299"/>
    </location>
</feature>
<feature type="domain" description="C1q" evidence="6">
    <location>
        <begin position="166"/>
        <end position="299"/>
    </location>
</feature>
<accession>A0AAY5KFT0</accession>
<protein>
    <recommendedName>
        <fullName evidence="6">C1q domain-containing protein</fullName>
    </recommendedName>
</protein>
<name>A0AAY5KFT0_ESOLU</name>
<dbReference type="SUPFAM" id="SSF49842">
    <property type="entry name" value="TNF-like"/>
    <property type="match status" value="1"/>
</dbReference>
<evidence type="ECO:0000313" key="7">
    <source>
        <dbReference type="Ensembl" id="ENSELUP00000085197.1"/>
    </source>
</evidence>
<evidence type="ECO:0000256" key="2">
    <source>
        <dbReference type="ARBA" id="ARBA00022525"/>
    </source>
</evidence>
<dbReference type="InterPro" id="IPR050822">
    <property type="entry name" value="Cerebellin_Synaptic_Org"/>
</dbReference>
<dbReference type="Ensembl" id="ENSELUT00000110828.1">
    <property type="protein sequence ID" value="ENSELUP00000085197.1"/>
    <property type="gene ID" value="ENSELUG00000034794.1"/>
</dbReference>
<evidence type="ECO:0000256" key="4">
    <source>
        <dbReference type="SAM" id="Coils"/>
    </source>
</evidence>
<evidence type="ECO:0000256" key="3">
    <source>
        <dbReference type="ARBA" id="ARBA00022729"/>
    </source>
</evidence>